<dbReference type="Gene3D" id="1.10.575.10">
    <property type="entry name" value="P1 Nuclease"/>
    <property type="match status" value="1"/>
</dbReference>
<sequence>MHFLDFPSLMNNLSHDSHGNRRSGIHNNIDGYNYIRHIKFVKGEKDDDYWVDWWMGNDDFCMVHSGVLLDMYERDEGGRDKNGNLISSVNYSCYTRWDKDHHNIIYAPIDNLSGYWFKQNQDWWSHPYWGPYYLGYALHAVGDASEMHHVFNTLGWGHSEFESWASYWYQFRGEKEYMSRSRWFDMRKVRDALNTVFAQDGIPPYRRDVKWLIERLAREVYNYSIRNWSTLWGREPSKTTFYKPFELYDGNLSKSCSMRCCYYGKSLLSTCCFSNSNSSSCNGNC</sequence>
<dbReference type="Proteomes" id="UP000007719">
    <property type="component" value="Chromosome"/>
</dbReference>
<dbReference type="EMBL" id="CP001251">
    <property type="protein sequence ID" value="ACK41699.1"/>
    <property type="molecule type" value="Genomic_DNA"/>
</dbReference>
<protein>
    <submittedName>
        <fullName evidence="1">Uncharacterized protein</fullName>
    </submittedName>
</protein>
<dbReference type="InterPro" id="IPR008947">
    <property type="entry name" value="PLipase_C/P1_nuclease_dom_sf"/>
</dbReference>
<dbReference type="KEGG" id="dtu:Dtur_0395"/>
<organism evidence="1 2">
    <name type="scientific">Dictyoglomus turgidum (strain DSM 6724 / Z-1310)</name>
    <dbReference type="NCBI Taxonomy" id="515635"/>
    <lineage>
        <taxon>Bacteria</taxon>
        <taxon>Pseudomonadati</taxon>
        <taxon>Dictyoglomota</taxon>
        <taxon>Dictyoglomia</taxon>
        <taxon>Dictyoglomales</taxon>
        <taxon>Dictyoglomaceae</taxon>
        <taxon>Dictyoglomus</taxon>
    </lineage>
</organism>
<dbReference type="SUPFAM" id="SSF48537">
    <property type="entry name" value="Phospholipase C/P1 nuclease"/>
    <property type="match status" value="1"/>
</dbReference>
<keyword evidence="2" id="KW-1185">Reference proteome</keyword>
<dbReference type="EnsemblBacteria" id="ACK41699">
    <property type="protein sequence ID" value="ACK41699"/>
    <property type="gene ID" value="Dtur_0395"/>
</dbReference>
<evidence type="ECO:0000313" key="1">
    <source>
        <dbReference type="EMBL" id="ACK41699.1"/>
    </source>
</evidence>
<dbReference type="STRING" id="515635.Dtur_0395"/>
<accession>B8E1R6</accession>
<name>B8E1R6_DICTD</name>
<evidence type="ECO:0000313" key="2">
    <source>
        <dbReference type="Proteomes" id="UP000007719"/>
    </source>
</evidence>
<dbReference type="HOGENOM" id="CLU_975679_0_0_0"/>
<dbReference type="AlphaFoldDB" id="B8E1R6"/>
<dbReference type="GO" id="GO:0016788">
    <property type="term" value="F:hydrolase activity, acting on ester bonds"/>
    <property type="evidence" value="ECO:0007669"/>
    <property type="project" value="InterPro"/>
</dbReference>
<dbReference type="InParanoid" id="B8E1R6"/>
<gene>
    <name evidence="1" type="ordered locus">Dtur_0395</name>
</gene>
<dbReference type="OrthoDB" id="8700905at2"/>
<reference evidence="2" key="1">
    <citation type="journal article" date="2016" name="Front. Microbiol.">
        <title>The complete genome sequence of hyperthermophile Dictyoglomus turgidum DSM 6724 reveals a specialized carbohydrate fermentor.</title>
        <authorList>
            <person name="Brumm P.J."/>
            <person name="Gowda K."/>
            <person name="Robb F.T."/>
            <person name="Mead D.A."/>
        </authorList>
    </citation>
    <scope>NUCLEOTIDE SEQUENCE [LARGE SCALE GENOMIC DNA]</scope>
    <source>
        <strain evidence="2">DSM 6724 / Z-1310</strain>
    </source>
</reference>
<proteinExistence type="predicted"/>